<comment type="caution">
    <text evidence="1">The sequence shown here is derived from an EMBL/GenBank/DDBJ whole genome shotgun (WGS) entry which is preliminary data.</text>
</comment>
<proteinExistence type="predicted"/>
<dbReference type="PATRIC" id="fig|1641875.4.peg.1"/>
<gene>
    <name evidence="1" type="ORF">XM53_00005</name>
</gene>
<sequence>MRNKLWDSFESLLAERILVDGLSVRKAVPEICRAFPEDPVGYLILALVSAANVFETGELSTGIKDPARAHELYQAAAMVASDVAFFEVTGQSLPYSGHLMDHWTRSGERFFLFASTADGA</sequence>
<name>A0A0T5P197_9RHOB</name>
<dbReference type="Proteomes" id="UP000051295">
    <property type="component" value="Unassembled WGS sequence"/>
</dbReference>
<evidence type="ECO:0000313" key="2">
    <source>
        <dbReference type="Proteomes" id="UP000051295"/>
    </source>
</evidence>
<dbReference type="AlphaFoldDB" id="A0A0T5P197"/>
<dbReference type="EMBL" id="LAXJ01000001">
    <property type="protein sequence ID" value="KRS14884.1"/>
    <property type="molecule type" value="Genomic_DNA"/>
</dbReference>
<dbReference type="RefSeq" id="WP_057789131.1">
    <property type="nucleotide sequence ID" value="NZ_LAXJ01000001.1"/>
</dbReference>
<dbReference type="STRING" id="1641875.XM53_00005"/>
<keyword evidence="2" id="KW-1185">Reference proteome</keyword>
<protein>
    <submittedName>
        <fullName evidence="1">Uncharacterized protein</fullName>
    </submittedName>
</protein>
<accession>A0A0T5P197</accession>
<organism evidence="1 2">
    <name type="scientific">Roseovarius atlanticus</name>
    <dbReference type="NCBI Taxonomy" id="1641875"/>
    <lineage>
        <taxon>Bacteria</taxon>
        <taxon>Pseudomonadati</taxon>
        <taxon>Pseudomonadota</taxon>
        <taxon>Alphaproteobacteria</taxon>
        <taxon>Rhodobacterales</taxon>
        <taxon>Roseobacteraceae</taxon>
        <taxon>Roseovarius</taxon>
    </lineage>
</organism>
<evidence type="ECO:0000313" key="1">
    <source>
        <dbReference type="EMBL" id="KRS14884.1"/>
    </source>
</evidence>
<reference evidence="1 2" key="1">
    <citation type="submission" date="2015-04" db="EMBL/GenBank/DDBJ databases">
        <title>The draft genome sequence of Roseovarius sp.R12b.</title>
        <authorList>
            <person name="Li G."/>
            <person name="Lai Q."/>
            <person name="Shao Z."/>
            <person name="Yan P."/>
        </authorList>
    </citation>
    <scope>NUCLEOTIDE SEQUENCE [LARGE SCALE GENOMIC DNA]</scope>
    <source>
        <strain evidence="1 2">R12B</strain>
    </source>
</reference>